<evidence type="ECO:0000313" key="7">
    <source>
        <dbReference type="Proteomes" id="UP001190700"/>
    </source>
</evidence>
<gene>
    <name evidence="6" type="ORF">CYMTET_34774</name>
</gene>
<evidence type="ECO:0000256" key="1">
    <source>
        <dbReference type="ARBA" id="ARBA00022729"/>
    </source>
</evidence>
<keyword evidence="4" id="KW-0472">Membrane</keyword>
<dbReference type="Gene3D" id="2.60.40.2030">
    <property type="match status" value="1"/>
</dbReference>
<organism evidence="6 7">
    <name type="scientific">Cymbomonas tetramitiformis</name>
    <dbReference type="NCBI Taxonomy" id="36881"/>
    <lineage>
        <taxon>Eukaryota</taxon>
        <taxon>Viridiplantae</taxon>
        <taxon>Chlorophyta</taxon>
        <taxon>Pyramimonadophyceae</taxon>
        <taxon>Pyramimonadales</taxon>
        <taxon>Pyramimonadaceae</taxon>
        <taxon>Cymbomonas</taxon>
    </lineage>
</organism>
<dbReference type="EMBL" id="LGRX02021985">
    <property type="protein sequence ID" value="KAK3256071.1"/>
    <property type="molecule type" value="Genomic_DNA"/>
</dbReference>
<dbReference type="Proteomes" id="UP001190700">
    <property type="component" value="Unassembled WGS sequence"/>
</dbReference>
<accession>A0AAE0FB02</accession>
<proteinExistence type="predicted"/>
<evidence type="ECO:0000256" key="3">
    <source>
        <dbReference type="ARBA" id="ARBA00022837"/>
    </source>
</evidence>
<sequence>MLRPRPASFLRGSALVGLERATRCVLRLVIMGVFQACRRCGGAVTLNKGMRQYWTQAGVDYEGVEEGELLFDEGSYSKVIRVPVYDSPGYQGDRKFTVRLFHVDGGDLATDSLSASIHILETSRTPADVLLHTPVFQAVVFLSTVFALFGLDILFLVTDVQWDLTISILTVSAIMVMMLESGLLVYTLQSKYLLNTMFLLDVAAIWGLILYIPHLPFLSFIKRSNSAVATSARMGRAARAASRVGKHCRRTLQA</sequence>
<dbReference type="Pfam" id="PF03160">
    <property type="entry name" value="Calx-beta"/>
    <property type="match status" value="1"/>
</dbReference>
<evidence type="ECO:0000256" key="4">
    <source>
        <dbReference type="SAM" id="Phobius"/>
    </source>
</evidence>
<dbReference type="SUPFAM" id="SSF141072">
    <property type="entry name" value="CalX-like"/>
    <property type="match status" value="1"/>
</dbReference>
<feature type="transmembrane region" description="Helical" evidence="4">
    <location>
        <begin position="135"/>
        <end position="157"/>
    </location>
</feature>
<comment type="caution">
    <text evidence="6">The sequence shown here is derived from an EMBL/GenBank/DDBJ whole genome shotgun (WGS) entry which is preliminary data.</text>
</comment>
<dbReference type="AlphaFoldDB" id="A0AAE0FB02"/>
<evidence type="ECO:0000256" key="2">
    <source>
        <dbReference type="ARBA" id="ARBA00022737"/>
    </source>
</evidence>
<protein>
    <recommendedName>
        <fullName evidence="5">Calx-beta domain-containing protein</fullName>
    </recommendedName>
</protein>
<dbReference type="InterPro" id="IPR038081">
    <property type="entry name" value="CalX-like_sf"/>
</dbReference>
<name>A0AAE0FB02_9CHLO</name>
<dbReference type="GO" id="GO:0016020">
    <property type="term" value="C:membrane"/>
    <property type="evidence" value="ECO:0007669"/>
    <property type="project" value="InterPro"/>
</dbReference>
<feature type="transmembrane region" description="Helical" evidence="4">
    <location>
        <begin position="192"/>
        <end position="213"/>
    </location>
</feature>
<keyword evidence="2" id="KW-0677">Repeat</keyword>
<keyword evidence="4" id="KW-1133">Transmembrane helix</keyword>
<evidence type="ECO:0000313" key="6">
    <source>
        <dbReference type="EMBL" id="KAK3256071.1"/>
    </source>
</evidence>
<keyword evidence="3" id="KW-0106">Calcium</keyword>
<dbReference type="GO" id="GO:0007154">
    <property type="term" value="P:cell communication"/>
    <property type="evidence" value="ECO:0007669"/>
    <property type="project" value="InterPro"/>
</dbReference>
<reference evidence="6 7" key="1">
    <citation type="journal article" date="2015" name="Genome Biol. Evol.">
        <title>Comparative Genomics of a Bacterivorous Green Alga Reveals Evolutionary Causalities and Consequences of Phago-Mixotrophic Mode of Nutrition.</title>
        <authorList>
            <person name="Burns J.A."/>
            <person name="Paasch A."/>
            <person name="Narechania A."/>
            <person name="Kim E."/>
        </authorList>
    </citation>
    <scope>NUCLEOTIDE SEQUENCE [LARGE SCALE GENOMIC DNA]</scope>
    <source>
        <strain evidence="6 7">PLY_AMNH</strain>
    </source>
</reference>
<feature type="transmembrane region" description="Helical" evidence="4">
    <location>
        <begin position="164"/>
        <end position="186"/>
    </location>
</feature>
<feature type="domain" description="Calx-beta" evidence="5">
    <location>
        <begin position="56"/>
        <end position="121"/>
    </location>
</feature>
<keyword evidence="4" id="KW-0812">Transmembrane</keyword>
<keyword evidence="7" id="KW-1185">Reference proteome</keyword>
<dbReference type="InterPro" id="IPR003644">
    <property type="entry name" value="Calx_beta"/>
</dbReference>
<keyword evidence="1" id="KW-0732">Signal</keyword>
<evidence type="ECO:0000259" key="5">
    <source>
        <dbReference type="Pfam" id="PF03160"/>
    </source>
</evidence>